<keyword evidence="2" id="KW-0812">Transmembrane</keyword>
<evidence type="ECO:0000256" key="1">
    <source>
        <dbReference type="SAM" id="MobiDB-lite"/>
    </source>
</evidence>
<protein>
    <recommendedName>
        <fullName evidence="5">Sigma-X negative effector</fullName>
    </recommendedName>
</protein>
<accession>A0ABW5V9Z0</accession>
<evidence type="ECO:0008006" key="5">
    <source>
        <dbReference type="Google" id="ProtNLM"/>
    </source>
</evidence>
<gene>
    <name evidence="3" type="ORF">ACFSUO_14975</name>
</gene>
<dbReference type="RefSeq" id="WP_382395584.1">
    <property type="nucleotide sequence ID" value="NZ_JBHUNA010000040.1"/>
</dbReference>
<sequence length="390" mass="43546">MKKWNNSEEQLKETLKQMPRIHDNLDKDALFQRISSKRRHVHGRNKEKRFALMPVLASVMALGLVLILVPLMLNDGVIQNAGEDANHALDRAITGKEDDNANVMKDTAENEETPHTYSQQDKAPESLVMHSADNEPSVIHGAVADLQGQYVIPLSLVVPDTADKNDYLNELGRHLQEDRWGTSSYVFGDTTFQLDEANQQVKADFPEKFPIAEEGSSGPNMLQKLLASMFRPYQVEKVVFNKEISLGKIGTVQQLPLKTRKNVYKTYQSEEGSRKFLIEIPIDEQADFQTAIAEMKKDEEAFHVSRTVPESAELSVSDEGRELRISFDPGNTVPHGQDLVTMIDAILMTAKNFGYDQVMFLNTGQKQVGPYDLTSPLSVPPGANPITPAA</sequence>
<keyword evidence="2" id="KW-1133">Transmembrane helix</keyword>
<reference evidence="4" key="1">
    <citation type="journal article" date="2019" name="Int. J. Syst. Evol. Microbiol.">
        <title>The Global Catalogue of Microorganisms (GCM) 10K type strain sequencing project: providing services to taxonomists for standard genome sequencing and annotation.</title>
        <authorList>
            <consortium name="The Broad Institute Genomics Platform"/>
            <consortium name="The Broad Institute Genome Sequencing Center for Infectious Disease"/>
            <person name="Wu L."/>
            <person name="Ma J."/>
        </authorList>
    </citation>
    <scope>NUCLEOTIDE SEQUENCE [LARGE SCALE GENOMIC DNA]</scope>
    <source>
        <strain evidence="4">TISTR 1535</strain>
    </source>
</reference>
<keyword evidence="2" id="KW-0472">Membrane</keyword>
<name>A0ABW5V9Z0_9BACI</name>
<keyword evidence="4" id="KW-1185">Reference proteome</keyword>
<dbReference type="EMBL" id="JBHUNA010000040">
    <property type="protein sequence ID" value="MFD2762260.1"/>
    <property type="molecule type" value="Genomic_DNA"/>
</dbReference>
<feature type="transmembrane region" description="Helical" evidence="2">
    <location>
        <begin position="50"/>
        <end position="73"/>
    </location>
</feature>
<evidence type="ECO:0000256" key="2">
    <source>
        <dbReference type="SAM" id="Phobius"/>
    </source>
</evidence>
<dbReference type="Proteomes" id="UP001597502">
    <property type="component" value="Unassembled WGS sequence"/>
</dbReference>
<organism evidence="3 4">
    <name type="scientific">Lentibacillus juripiscarius</name>
    <dbReference type="NCBI Taxonomy" id="257446"/>
    <lineage>
        <taxon>Bacteria</taxon>
        <taxon>Bacillati</taxon>
        <taxon>Bacillota</taxon>
        <taxon>Bacilli</taxon>
        <taxon>Bacillales</taxon>
        <taxon>Bacillaceae</taxon>
        <taxon>Lentibacillus</taxon>
    </lineage>
</organism>
<comment type="caution">
    <text evidence="3">The sequence shown here is derived from an EMBL/GenBank/DDBJ whole genome shotgun (WGS) entry which is preliminary data.</text>
</comment>
<evidence type="ECO:0000313" key="4">
    <source>
        <dbReference type="Proteomes" id="UP001597502"/>
    </source>
</evidence>
<proteinExistence type="predicted"/>
<feature type="region of interest" description="Disordered" evidence="1">
    <location>
        <begin position="371"/>
        <end position="390"/>
    </location>
</feature>
<evidence type="ECO:0000313" key="3">
    <source>
        <dbReference type="EMBL" id="MFD2762260.1"/>
    </source>
</evidence>